<reference evidence="2" key="1">
    <citation type="submission" date="2023-10" db="EMBL/GenBank/DDBJ databases">
        <authorList>
            <person name="Guldener U."/>
        </authorList>
    </citation>
    <scope>NUCLEOTIDE SEQUENCE</scope>
    <source>
        <strain evidence="2">Mp4</strain>
    </source>
</reference>
<evidence type="ECO:0000313" key="2">
    <source>
        <dbReference type="EMBL" id="SNX85623.1"/>
    </source>
</evidence>
<gene>
    <name evidence="2" type="ORF">MEPE_04332</name>
</gene>
<feature type="transmembrane region" description="Helical" evidence="1">
    <location>
        <begin position="87"/>
        <end position="105"/>
    </location>
</feature>
<keyword evidence="1" id="KW-1133">Transmembrane helix</keyword>
<protein>
    <submittedName>
        <fullName evidence="2">Uncharacterized protein</fullName>
    </submittedName>
</protein>
<evidence type="ECO:0000313" key="3">
    <source>
        <dbReference type="Proteomes" id="UP001294444"/>
    </source>
</evidence>
<comment type="caution">
    <text evidence="2">The sequence shown here is derived from an EMBL/GenBank/DDBJ whole genome shotgun (WGS) entry which is preliminary data.</text>
</comment>
<sequence>MIGRLSSNNHNSRHFAVLRSVLPTPPPTPPSSPRFLVLHWQRLSMSVFVRFTTVAACAPLPCLLSIFTSSLSYFGSFWTSFASLPCSLFSASPHALSLLCLLVLLRLMRSCVMRIEIVGFLNSRRGHTDSVAPIERIKLYNRKMPLTDLYKGNQILEIALFVRSHSTTFCMVDAEGLLVCYPGD</sequence>
<feature type="transmembrane region" description="Helical" evidence="1">
    <location>
        <begin position="47"/>
        <end position="67"/>
    </location>
</feature>
<proteinExistence type="predicted"/>
<evidence type="ECO:0000256" key="1">
    <source>
        <dbReference type="SAM" id="Phobius"/>
    </source>
</evidence>
<keyword evidence="1" id="KW-0472">Membrane</keyword>
<name>A0AAJ4XNX6_9BASI</name>
<keyword evidence="1" id="KW-0812">Transmembrane</keyword>
<dbReference type="EMBL" id="OAPG01000010">
    <property type="protein sequence ID" value="SNX85623.1"/>
    <property type="molecule type" value="Genomic_DNA"/>
</dbReference>
<dbReference type="Proteomes" id="UP001294444">
    <property type="component" value="Unassembled WGS sequence"/>
</dbReference>
<dbReference type="AlphaFoldDB" id="A0AAJ4XNX6"/>
<organism evidence="2 3">
    <name type="scientific">Melanopsichium pennsylvanicum</name>
    <dbReference type="NCBI Taxonomy" id="63383"/>
    <lineage>
        <taxon>Eukaryota</taxon>
        <taxon>Fungi</taxon>
        <taxon>Dikarya</taxon>
        <taxon>Basidiomycota</taxon>
        <taxon>Ustilaginomycotina</taxon>
        <taxon>Ustilaginomycetes</taxon>
        <taxon>Ustilaginales</taxon>
        <taxon>Ustilaginaceae</taxon>
        <taxon>Melanopsichium</taxon>
    </lineage>
</organism>
<keyword evidence="3" id="KW-1185">Reference proteome</keyword>
<accession>A0AAJ4XNX6</accession>